<feature type="region of interest" description="Disordered" evidence="2">
    <location>
        <begin position="46"/>
        <end position="86"/>
    </location>
</feature>
<protein>
    <submittedName>
        <fullName evidence="4">NAD(P)H-flavin reductase</fullName>
    </submittedName>
</protein>
<proteinExistence type="predicted"/>
<dbReference type="InterPro" id="IPR009050">
    <property type="entry name" value="Globin-like_sf"/>
</dbReference>
<feature type="domain" description="FAD-binding FR-type" evidence="3">
    <location>
        <begin position="314"/>
        <end position="414"/>
    </location>
</feature>
<dbReference type="GO" id="GO:0020037">
    <property type="term" value="F:heme binding"/>
    <property type="evidence" value="ECO:0007669"/>
    <property type="project" value="InterPro"/>
</dbReference>
<dbReference type="InterPro" id="IPR012292">
    <property type="entry name" value="Globin/Proto"/>
</dbReference>
<feature type="compositionally biased region" description="Low complexity" evidence="2">
    <location>
        <begin position="105"/>
        <end position="115"/>
    </location>
</feature>
<dbReference type="AlphaFoldDB" id="A0A1H2BTE7"/>
<feature type="region of interest" description="Disordered" evidence="2">
    <location>
        <begin position="104"/>
        <end position="171"/>
    </location>
</feature>
<evidence type="ECO:0000313" key="5">
    <source>
        <dbReference type="Proteomes" id="UP000198688"/>
    </source>
</evidence>
<dbReference type="CDD" id="cd19753">
    <property type="entry name" value="Mb-like_oxidoreductase"/>
    <property type="match status" value="1"/>
</dbReference>
<evidence type="ECO:0000256" key="2">
    <source>
        <dbReference type="SAM" id="MobiDB-lite"/>
    </source>
</evidence>
<dbReference type="Proteomes" id="UP000198688">
    <property type="component" value="Chromosome I"/>
</dbReference>
<name>A0A1H2BTE7_9ACTN</name>
<evidence type="ECO:0000256" key="1">
    <source>
        <dbReference type="ARBA" id="ARBA00001974"/>
    </source>
</evidence>
<dbReference type="EMBL" id="LT629758">
    <property type="protein sequence ID" value="SDT61327.1"/>
    <property type="molecule type" value="Genomic_DNA"/>
</dbReference>
<dbReference type="GO" id="GO:0019825">
    <property type="term" value="F:oxygen binding"/>
    <property type="evidence" value="ECO:0007669"/>
    <property type="project" value="InterPro"/>
</dbReference>
<dbReference type="GO" id="GO:0016491">
    <property type="term" value="F:oxidoreductase activity"/>
    <property type="evidence" value="ECO:0007669"/>
    <property type="project" value="InterPro"/>
</dbReference>
<dbReference type="Pfam" id="PF00175">
    <property type="entry name" value="NAD_binding_1"/>
    <property type="match status" value="1"/>
</dbReference>
<dbReference type="PROSITE" id="PS51384">
    <property type="entry name" value="FAD_FR"/>
    <property type="match status" value="1"/>
</dbReference>
<keyword evidence="5" id="KW-1185">Reference proteome</keyword>
<evidence type="ECO:0000313" key="4">
    <source>
        <dbReference type="EMBL" id="SDT61327.1"/>
    </source>
</evidence>
<dbReference type="InterPro" id="IPR050415">
    <property type="entry name" value="MRET"/>
</dbReference>
<dbReference type="PRINTS" id="PR00410">
    <property type="entry name" value="PHEHYDRXLASE"/>
</dbReference>
<comment type="cofactor">
    <cofactor evidence="1">
        <name>FAD</name>
        <dbReference type="ChEBI" id="CHEBI:57692"/>
    </cofactor>
</comment>
<gene>
    <name evidence="4" type="ORF">SAMN04489716_4864</name>
</gene>
<dbReference type="InterPro" id="IPR017938">
    <property type="entry name" value="Riboflavin_synthase-like_b-brl"/>
</dbReference>
<dbReference type="Gene3D" id="2.40.30.10">
    <property type="entry name" value="Translation factors"/>
    <property type="match status" value="1"/>
</dbReference>
<dbReference type="PANTHER" id="PTHR47354">
    <property type="entry name" value="NADH OXIDOREDUCTASE HCR"/>
    <property type="match status" value="1"/>
</dbReference>
<dbReference type="Gene3D" id="3.40.50.80">
    <property type="entry name" value="Nucleotide-binding domain of ferredoxin-NADP reductase (FNR) module"/>
    <property type="match status" value="1"/>
</dbReference>
<dbReference type="SUPFAM" id="SSF52343">
    <property type="entry name" value="Ferredoxin reductase-like, C-terminal NADP-linked domain"/>
    <property type="match status" value="1"/>
</dbReference>
<dbReference type="OrthoDB" id="3213438at2"/>
<dbReference type="STRING" id="113562.SAMN04489716_4864"/>
<dbReference type="InterPro" id="IPR001433">
    <property type="entry name" value="OxRdtase_FAD/NAD-bd"/>
</dbReference>
<dbReference type="SUPFAM" id="SSF63380">
    <property type="entry name" value="Riboflavin synthase domain-like"/>
    <property type="match status" value="1"/>
</dbReference>
<feature type="compositionally biased region" description="Pro residues" evidence="2">
    <location>
        <begin position="131"/>
        <end position="147"/>
    </location>
</feature>
<accession>A0A1H2BTE7</accession>
<evidence type="ECO:0000259" key="3">
    <source>
        <dbReference type="PROSITE" id="PS51384"/>
    </source>
</evidence>
<sequence length="541" mass="58484">MSVSDPHLLALLRAIRLRQSAPDAAAAGEADTAAALSEIARNQTARKKKEAQVAEQADAGTPPYFSKHRAAEEDTPRGGSAGLLWRGDPSAVMGRANLRNARSAIPPIGGITPSGPTTPVPPIPALEGVRPPEPPGTDFPPQLPPRSFPSRRPRTSGPVRRAAGRDGMDPADDAALRDIQRNLSTSITFAGGVEDVAERLWNALHQAQPALLSSLPGTAPTQRADLARALTWLVHHLADPPAVVSGCARLGAVLAECGLQWNRLQLVGAALAEATRAGMPPGSWRQDFDQAWRWAWQHTYEWIVHGGTLVAYQPTIWDVEVVSHEQRREDLAVIGLRSLLPMPFRPGQFARFEVPEIPGVWRPYSLAGAPHRDEYIELHVRAKSETGVSGTLVHHTRRGARLRMTRAEGDMGLPDSRGILMIAGDTGVAPMKAMLAELAARGDTRQTVLLWSVRDQTELYDIDALTELAARVPGATVIPVVAEEPSGPYMSGPITDAVTTYGDWSRYEIYLAGPPQMLAKTTAALLRLGVKPDQMHYDPPE</sequence>
<reference evidence="4 5" key="1">
    <citation type="submission" date="2016-10" db="EMBL/GenBank/DDBJ databases">
        <authorList>
            <person name="de Groot N.N."/>
        </authorList>
    </citation>
    <scope>NUCLEOTIDE SEQUENCE [LARGE SCALE GENOMIC DNA]</scope>
    <source>
        <strain evidence="4 5">DSM 43941</strain>
    </source>
</reference>
<dbReference type="SUPFAM" id="SSF46458">
    <property type="entry name" value="Globin-like"/>
    <property type="match status" value="1"/>
</dbReference>
<dbReference type="InterPro" id="IPR017927">
    <property type="entry name" value="FAD-bd_FR_type"/>
</dbReference>
<dbReference type="Gene3D" id="1.10.490.10">
    <property type="entry name" value="Globins"/>
    <property type="match status" value="1"/>
</dbReference>
<dbReference type="InterPro" id="IPR039261">
    <property type="entry name" value="FNR_nucleotide-bd"/>
</dbReference>
<dbReference type="PANTHER" id="PTHR47354:SF5">
    <property type="entry name" value="PROTEIN RFBI"/>
    <property type="match status" value="1"/>
</dbReference>
<organism evidence="4 5">
    <name type="scientific">Actinoplanes derwentensis</name>
    <dbReference type="NCBI Taxonomy" id="113562"/>
    <lineage>
        <taxon>Bacteria</taxon>
        <taxon>Bacillati</taxon>
        <taxon>Actinomycetota</taxon>
        <taxon>Actinomycetes</taxon>
        <taxon>Micromonosporales</taxon>
        <taxon>Micromonosporaceae</taxon>
        <taxon>Actinoplanes</taxon>
    </lineage>
</organism>